<dbReference type="InterPro" id="IPR043147">
    <property type="entry name" value="Penicillin_amidase_A-knob"/>
</dbReference>
<feature type="binding site" evidence="6">
    <location>
        <position position="188"/>
    </location>
    <ligand>
        <name>Ca(2+)</name>
        <dbReference type="ChEBI" id="CHEBI:29108"/>
    </ligand>
</feature>
<evidence type="ECO:0000256" key="6">
    <source>
        <dbReference type="PIRSR" id="PIRSR001227-2"/>
    </source>
</evidence>
<evidence type="ECO:0000256" key="2">
    <source>
        <dbReference type="ARBA" id="ARBA00022801"/>
    </source>
</evidence>
<evidence type="ECO:0000313" key="9">
    <source>
        <dbReference type="Proteomes" id="UP000218172"/>
    </source>
</evidence>
<reference evidence="9" key="1">
    <citation type="submission" date="2017-08" db="EMBL/GenBank/DDBJ databases">
        <title>A dynamic microbial community with high functional redundancy inhabits the cold, oxic subseafloor aquifer.</title>
        <authorList>
            <person name="Tully B.J."/>
            <person name="Wheat C.G."/>
            <person name="Glazer B.T."/>
            <person name="Huber J.A."/>
        </authorList>
    </citation>
    <scope>NUCLEOTIDE SEQUENCE [LARGE SCALE GENOMIC DNA]</scope>
</reference>
<comment type="cofactor">
    <cofactor evidence="6">
        <name>Ca(2+)</name>
        <dbReference type="ChEBI" id="CHEBI:29108"/>
    </cofactor>
    <text evidence="6">Binds 1 Ca(2+) ion per dimer.</text>
</comment>
<evidence type="ECO:0000256" key="1">
    <source>
        <dbReference type="ARBA" id="ARBA00006586"/>
    </source>
</evidence>
<evidence type="ECO:0000256" key="3">
    <source>
        <dbReference type="ARBA" id="ARBA00023145"/>
    </source>
</evidence>
<dbReference type="Gene3D" id="3.60.20.10">
    <property type="entry name" value="Glutamine Phosphoribosylpyrophosphate, subunit 1, domain 1"/>
    <property type="match status" value="1"/>
</dbReference>
<protein>
    <submittedName>
        <fullName evidence="8">Penicillin acylase family protein</fullName>
    </submittedName>
</protein>
<comment type="similarity">
    <text evidence="1">Belongs to the peptidase S45 family.</text>
</comment>
<evidence type="ECO:0000256" key="4">
    <source>
        <dbReference type="ARBA" id="ARBA00038735"/>
    </source>
</evidence>
<gene>
    <name evidence="8" type="ORF">COC19_04945</name>
</gene>
<dbReference type="InterPro" id="IPR043146">
    <property type="entry name" value="Penicillin_amidase_N_B-knob"/>
</dbReference>
<dbReference type="PIRSF" id="PIRSF001227">
    <property type="entry name" value="Pen_acylase"/>
    <property type="match status" value="1"/>
</dbReference>
<feature type="binding site" evidence="6">
    <location>
        <position position="358"/>
    </location>
    <ligand>
        <name>Ca(2+)</name>
        <dbReference type="ChEBI" id="CHEBI:29108"/>
    </ligand>
</feature>
<dbReference type="GO" id="GO:0046872">
    <property type="term" value="F:metal ion binding"/>
    <property type="evidence" value="ECO:0007669"/>
    <property type="project" value="UniProtKB-KW"/>
</dbReference>
<organism evidence="8 9">
    <name type="scientific">SAR86 cluster bacterium</name>
    <dbReference type="NCBI Taxonomy" id="2030880"/>
    <lineage>
        <taxon>Bacteria</taxon>
        <taxon>Pseudomonadati</taxon>
        <taxon>Pseudomonadota</taxon>
        <taxon>Gammaproteobacteria</taxon>
        <taxon>SAR86 cluster</taxon>
    </lineage>
</organism>
<dbReference type="SUPFAM" id="SSF56235">
    <property type="entry name" value="N-terminal nucleophile aminohydrolases (Ntn hydrolases)"/>
    <property type="match status" value="1"/>
</dbReference>
<keyword evidence="6" id="KW-0479">Metal-binding</keyword>
<dbReference type="Proteomes" id="UP000218172">
    <property type="component" value="Unassembled WGS sequence"/>
</dbReference>
<keyword evidence="2" id="KW-0378">Hydrolase</keyword>
<dbReference type="Gene3D" id="2.30.120.10">
    <property type="match status" value="1"/>
</dbReference>
<dbReference type="InterPro" id="IPR029055">
    <property type="entry name" value="Ntn_hydrolases_N"/>
</dbReference>
<evidence type="ECO:0000313" key="8">
    <source>
        <dbReference type="EMBL" id="PCH61238.1"/>
    </source>
</evidence>
<dbReference type="PANTHER" id="PTHR34218">
    <property type="entry name" value="PEPTIDASE S45 PENICILLIN AMIDASE"/>
    <property type="match status" value="1"/>
</dbReference>
<feature type="binding site" evidence="6">
    <location>
        <position position="361"/>
    </location>
    <ligand>
        <name>Ca(2+)</name>
        <dbReference type="ChEBI" id="CHEBI:29108"/>
    </ligand>
</feature>
<keyword evidence="3" id="KW-0865">Zymogen</keyword>
<evidence type="ECO:0000256" key="5">
    <source>
        <dbReference type="PIRSR" id="PIRSR001227-1"/>
    </source>
</evidence>
<evidence type="ECO:0000256" key="7">
    <source>
        <dbReference type="SAM" id="MobiDB-lite"/>
    </source>
</evidence>
<dbReference type="Gene3D" id="1.10.1400.10">
    <property type="match status" value="1"/>
</dbReference>
<dbReference type="PANTHER" id="PTHR34218:SF4">
    <property type="entry name" value="ACYL-HOMOSERINE LACTONE ACYLASE QUIP"/>
    <property type="match status" value="1"/>
</dbReference>
<dbReference type="GO" id="GO:0016811">
    <property type="term" value="F:hydrolase activity, acting on carbon-nitrogen (but not peptide) bonds, in linear amides"/>
    <property type="evidence" value="ECO:0007669"/>
    <property type="project" value="InterPro"/>
</dbReference>
<dbReference type="InterPro" id="IPR002692">
    <property type="entry name" value="S45"/>
</dbReference>
<feature type="region of interest" description="Disordered" evidence="7">
    <location>
        <begin position="731"/>
        <end position="750"/>
    </location>
</feature>
<feature type="binding site" evidence="6">
    <location>
        <position position="538"/>
    </location>
    <ligand>
        <name>Ca(2+)</name>
        <dbReference type="ChEBI" id="CHEBI:29108"/>
    </ligand>
</feature>
<dbReference type="Pfam" id="PF01804">
    <property type="entry name" value="Penicil_amidase"/>
    <property type="match status" value="1"/>
</dbReference>
<dbReference type="Gene3D" id="1.10.439.10">
    <property type="entry name" value="Penicillin Amidohydrolase, domain 1"/>
    <property type="match status" value="1"/>
</dbReference>
<dbReference type="GO" id="GO:0017000">
    <property type="term" value="P:antibiotic biosynthetic process"/>
    <property type="evidence" value="ECO:0007669"/>
    <property type="project" value="InterPro"/>
</dbReference>
<accession>A0A2A4MN16</accession>
<comment type="subunit">
    <text evidence="4">Heterodimer of an alpha subunit and a beta subunit processed from the same precursor.</text>
</comment>
<dbReference type="CDD" id="cd03747">
    <property type="entry name" value="Ntn_PGA_like"/>
    <property type="match status" value="1"/>
</dbReference>
<sequence>MILEPVSKSCAKLGNFLLISTLSLCLASPLVAAPLVRNLSIAGLDQSVEILKDKWGISHIYAQTEHDLFFAQGYSAARDRLFQFEIWRAQATGTTAKILGERAIERDRGARLFKFRGDMTEEMNHYHDRGAEIIPAFVAGVNAYIDEALSNPEQLSLPFKLLGIEPQHWTNEVVISRHQGLLGNIERELNTTRAVCSIGAEKVKELEYFHPQIPDLSLDAMIDCESLLENDILSVYNAYRRSIRFQPADIALADSRNEIGKFAQIALVMDIEDRELNKRSIDDIGSNNWVVSGELTQDGYPFMINDPHRTQAVPSLRYWVHLVGPGWNVIGGGEPEIPGLSIGHNEQGAWGLTVFATDGEDLYVYEINPNNPNQYRYQGRWEDMQIIEESFPVKGAGFETVQLKYTRHGPVVFEDSQKNLAYAVRPAWMEVGGAPYLASLRMDQAQDWEEFRDASSYLHIPGENMMWADREGNIGWQAVGIAPLRRNFSGMVAVPGDGRFEWDGYLPILDKPHEFNPARGFIETSNSNYTKPDYPYMDAIGFTWTDPYRWARGSEVLGSGRKFNMMDMIALQHDYLSIPARTLVPMLKDLPSDNARVELARQRLLDWDFVLDKNSIEAGIYVAFERQILNRMEELKIPAQARDYINVGMKRSIDFLLAPDGDFGDEPIKGRDEFLLQSLMAGIDDLSNKLGSNMDDWIYGQIDYKHVLIRHPLAPAVDDAMRERLNVGPAPRGGNGFTLGNTGSGDNQTSGASFRIFIDTRDWDNTLGMNTPGQVGDPDSPLYDNLFELWARDKVFPAFYSRDKIESVLFEHLVLTP</sequence>
<dbReference type="EMBL" id="NVQR01000070">
    <property type="protein sequence ID" value="PCH61238.1"/>
    <property type="molecule type" value="Genomic_DNA"/>
</dbReference>
<dbReference type="InterPro" id="IPR023343">
    <property type="entry name" value="Penicillin_amidase_dom1"/>
</dbReference>
<comment type="caution">
    <text evidence="8">The sequence shown here is derived from an EMBL/GenBank/DDBJ whole genome shotgun (WGS) entry which is preliminary data.</text>
</comment>
<dbReference type="AlphaFoldDB" id="A0A2A4MN16"/>
<keyword evidence="6" id="KW-0106">Calcium</keyword>
<proteinExistence type="inferred from homology"/>
<dbReference type="InterPro" id="IPR014395">
    <property type="entry name" value="Pen/GL7ACA/AHL_acylase"/>
</dbReference>
<name>A0A2A4MN16_9GAMM</name>
<feature type="active site" description="Nucleophile" evidence="5">
    <location>
        <position position="286"/>
    </location>
</feature>
<feature type="compositionally biased region" description="Polar residues" evidence="7">
    <location>
        <begin position="738"/>
        <end position="750"/>
    </location>
</feature>